<reference evidence="3" key="1">
    <citation type="submission" date="2017-04" db="EMBL/GenBank/DDBJ databases">
        <authorList>
            <person name="Varghese N."/>
            <person name="Submissions S."/>
        </authorList>
    </citation>
    <scope>NUCLEOTIDE SEQUENCE [LARGE SCALE GENOMIC DNA]</scope>
</reference>
<feature type="transmembrane region" description="Helical" evidence="1">
    <location>
        <begin position="221"/>
        <end position="241"/>
    </location>
</feature>
<feature type="transmembrane region" description="Helical" evidence="1">
    <location>
        <begin position="132"/>
        <end position="150"/>
    </location>
</feature>
<sequence length="250" mass="25803">MAAAGAPAHYLGINAGALLVAALWIGFGWSARSLSQRRGLTLALLAILFLPLVLGPHVNGIARWIAIGPFALHTGMLVGPALAILASRDPDYAVPILLTGLFAALLQPDAATGFALTFAAIGAHDATKDWKIGLVGIVGFIASLRMFVIGELPATPFVERVLIDALALSPWAALALFLSLAASFALILFAGPADKPQRLALAGAFFGFSMAALMSHYPTILIGYGAAPILGLGFALALLHAESEAATSEQ</sequence>
<feature type="transmembrane region" description="Helical" evidence="1">
    <location>
        <begin position="39"/>
        <end position="58"/>
    </location>
</feature>
<feature type="transmembrane region" description="Helical" evidence="1">
    <location>
        <begin position="198"/>
        <end position="215"/>
    </location>
</feature>
<feature type="transmembrane region" description="Helical" evidence="1">
    <location>
        <begin position="170"/>
        <end position="191"/>
    </location>
</feature>
<evidence type="ECO:0000256" key="1">
    <source>
        <dbReference type="SAM" id="Phobius"/>
    </source>
</evidence>
<feature type="transmembrane region" description="Helical" evidence="1">
    <location>
        <begin position="7"/>
        <end position="27"/>
    </location>
</feature>
<name>A0A1Y6EBD8_9SPHN</name>
<proteinExistence type="predicted"/>
<evidence type="ECO:0000313" key="2">
    <source>
        <dbReference type="EMBL" id="SMQ58230.1"/>
    </source>
</evidence>
<keyword evidence="1" id="KW-0812">Transmembrane</keyword>
<evidence type="ECO:0000313" key="3">
    <source>
        <dbReference type="Proteomes" id="UP000194420"/>
    </source>
</evidence>
<protein>
    <submittedName>
        <fullName evidence="2">Uncharacterized protein</fullName>
    </submittedName>
</protein>
<dbReference type="AlphaFoldDB" id="A0A1Y6EBD8"/>
<gene>
    <name evidence="2" type="ORF">SAMN06297468_0134</name>
</gene>
<dbReference type="Proteomes" id="UP000194420">
    <property type="component" value="Unassembled WGS sequence"/>
</dbReference>
<keyword evidence="3" id="KW-1185">Reference proteome</keyword>
<organism evidence="2 3">
    <name type="scientific">Altererythrobacter xiamenensis</name>
    <dbReference type="NCBI Taxonomy" id="1316679"/>
    <lineage>
        <taxon>Bacteria</taxon>
        <taxon>Pseudomonadati</taxon>
        <taxon>Pseudomonadota</taxon>
        <taxon>Alphaproteobacteria</taxon>
        <taxon>Sphingomonadales</taxon>
        <taxon>Erythrobacteraceae</taxon>
        <taxon>Altererythrobacter</taxon>
    </lineage>
</organism>
<feature type="transmembrane region" description="Helical" evidence="1">
    <location>
        <begin position="92"/>
        <end position="120"/>
    </location>
</feature>
<feature type="transmembrane region" description="Helical" evidence="1">
    <location>
        <begin position="65"/>
        <end position="86"/>
    </location>
</feature>
<dbReference type="EMBL" id="FXWG01000001">
    <property type="protein sequence ID" value="SMQ58230.1"/>
    <property type="molecule type" value="Genomic_DNA"/>
</dbReference>
<accession>A0A1Y6EBD8</accession>
<keyword evidence="1" id="KW-1133">Transmembrane helix</keyword>
<keyword evidence="1" id="KW-0472">Membrane</keyword>